<dbReference type="AlphaFoldDB" id="A0AA36G8K7"/>
<evidence type="ECO:0000313" key="2">
    <source>
        <dbReference type="EMBL" id="CAJ0583938.1"/>
    </source>
</evidence>
<feature type="transmembrane region" description="Helical" evidence="1">
    <location>
        <begin position="58"/>
        <end position="83"/>
    </location>
</feature>
<accession>A0AA36G8K7</accession>
<evidence type="ECO:0000256" key="1">
    <source>
        <dbReference type="SAM" id="Phobius"/>
    </source>
</evidence>
<organism evidence="2 3">
    <name type="scientific">Mesorhabditis spiculigera</name>
    <dbReference type="NCBI Taxonomy" id="96644"/>
    <lineage>
        <taxon>Eukaryota</taxon>
        <taxon>Metazoa</taxon>
        <taxon>Ecdysozoa</taxon>
        <taxon>Nematoda</taxon>
        <taxon>Chromadorea</taxon>
        <taxon>Rhabditida</taxon>
        <taxon>Rhabditina</taxon>
        <taxon>Rhabditomorpha</taxon>
        <taxon>Rhabditoidea</taxon>
        <taxon>Rhabditidae</taxon>
        <taxon>Mesorhabditinae</taxon>
        <taxon>Mesorhabditis</taxon>
    </lineage>
</organism>
<protein>
    <submittedName>
        <fullName evidence="2">Uncharacterized protein</fullName>
    </submittedName>
</protein>
<keyword evidence="1" id="KW-1133">Transmembrane helix</keyword>
<reference evidence="2" key="1">
    <citation type="submission" date="2023-06" db="EMBL/GenBank/DDBJ databases">
        <authorList>
            <person name="Delattre M."/>
        </authorList>
    </citation>
    <scope>NUCLEOTIDE SEQUENCE</scope>
    <source>
        <strain evidence="2">AF72</strain>
    </source>
</reference>
<evidence type="ECO:0000313" key="3">
    <source>
        <dbReference type="Proteomes" id="UP001177023"/>
    </source>
</evidence>
<keyword evidence="1" id="KW-0472">Membrane</keyword>
<dbReference type="Proteomes" id="UP001177023">
    <property type="component" value="Unassembled WGS sequence"/>
</dbReference>
<comment type="caution">
    <text evidence="2">The sequence shown here is derived from an EMBL/GenBank/DDBJ whole genome shotgun (WGS) entry which is preliminary data.</text>
</comment>
<keyword evidence="3" id="KW-1185">Reference proteome</keyword>
<gene>
    <name evidence="2" type="ORF">MSPICULIGERA_LOCUS22006</name>
</gene>
<sequence length="110" mass="12306">MDKAKVYGRGEAEEMYSPLDANDVVEELFKSSSTPINFSQFNNTFGCPTGCEKDKKSWMGVFIASIALNFLLLTLAAMGTWAISMKESKVAGRFFENIKNFGEEELTKQK</sequence>
<keyword evidence="1" id="KW-0812">Transmembrane</keyword>
<name>A0AA36G8K7_9BILA</name>
<dbReference type="EMBL" id="CATQJA010002665">
    <property type="protein sequence ID" value="CAJ0583938.1"/>
    <property type="molecule type" value="Genomic_DNA"/>
</dbReference>
<feature type="non-terminal residue" evidence="2">
    <location>
        <position position="1"/>
    </location>
</feature>
<proteinExistence type="predicted"/>